<evidence type="ECO:0000259" key="7">
    <source>
        <dbReference type="PROSITE" id="PS50125"/>
    </source>
</evidence>
<dbReference type="PANTHER" id="PTHR11920">
    <property type="entry name" value="GUANYLYL CYCLASE"/>
    <property type="match status" value="1"/>
</dbReference>
<dbReference type="GO" id="GO:0004016">
    <property type="term" value="F:adenylate cyclase activity"/>
    <property type="evidence" value="ECO:0007669"/>
    <property type="project" value="TreeGrafter"/>
</dbReference>
<evidence type="ECO:0000256" key="3">
    <source>
        <dbReference type="ARBA" id="ARBA00022741"/>
    </source>
</evidence>
<dbReference type="GO" id="GO:0007168">
    <property type="term" value="P:receptor guanylyl cyclase signaling pathway"/>
    <property type="evidence" value="ECO:0007669"/>
    <property type="project" value="TreeGrafter"/>
</dbReference>
<dbReference type="InterPro" id="IPR050401">
    <property type="entry name" value="Cyclic_nucleotide_synthase"/>
</dbReference>
<evidence type="ECO:0000313" key="9">
    <source>
        <dbReference type="Proteomes" id="UP001208570"/>
    </source>
</evidence>
<accession>A0AAD9JG97</accession>
<dbReference type="PROSITE" id="PS50125">
    <property type="entry name" value="GUANYLATE_CYCLASE_2"/>
    <property type="match status" value="1"/>
</dbReference>
<dbReference type="EMBL" id="JAODUP010000357">
    <property type="protein sequence ID" value="KAK2151605.1"/>
    <property type="molecule type" value="Genomic_DNA"/>
</dbReference>
<dbReference type="GO" id="GO:0005886">
    <property type="term" value="C:plasma membrane"/>
    <property type="evidence" value="ECO:0007669"/>
    <property type="project" value="TreeGrafter"/>
</dbReference>
<gene>
    <name evidence="8" type="ORF">LSH36_357g01007</name>
</gene>
<feature type="domain" description="Guanylate cyclase" evidence="7">
    <location>
        <begin position="1"/>
        <end position="71"/>
    </location>
</feature>
<protein>
    <recommendedName>
        <fullName evidence="7">Guanylate cyclase domain-containing protein</fullName>
    </recommendedName>
</protein>
<dbReference type="InterPro" id="IPR029787">
    <property type="entry name" value="Nucleotide_cyclase"/>
</dbReference>
<dbReference type="GO" id="GO:0035556">
    <property type="term" value="P:intracellular signal transduction"/>
    <property type="evidence" value="ECO:0007669"/>
    <property type="project" value="InterPro"/>
</dbReference>
<evidence type="ECO:0000256" key="1">
    <source>
        <dbReference type="ARBA" id="ARBA00004370"/>
    </source>
</evidence>
<sequence>MFDSAIDQFDVYKVETIGDAYMVVSGLPEKNDNHTTEIAEMSLDIRRAVQDFIIPHLPEKKLYIRIGFHTGISLMYSEETSTKPKLCLNLRWTG</sequence>
<keyword evidence="6" id="KW-0456">Lyase</keyword>
<name>A0AAD9JG97_9ANNE</name>
<evidence type="ECO:0000256" key="5">
    <source>
        <dbReference type="ARBA" id="ARBA00023136"/>
    </source>
</evidence>
<organism evidence="8 9">
    <name type="scientific">Paralvinella palmiformis</name>
    <dbReference type="NCBI Taxonomy" id="53620"/>
    <lineage>
        <taxon>Eukaryota</taxon>
        <taxon>Metazoa</taxon>
        <taxon>Spiralia</taxon>
        <taxon>Lophotrochozoa</taxon>
        <taxon>Annelida</taxon>
        <taxon>Polychaeta</taxon>
        <taxon>Sedentaria</taxon>
        <taxon>Canalipalpata</taxon>
        <taxon>Terebellida</taxon>
        <taxon>Terebelliformia</taxon>
        <taxon>Alvinellidae</taxon>
        <taxon>Paralvinella</taxon>
    </lineage>
</organism>
<dbReference type="Gene3D" id="3.30.70.1230">
    <property type="entry name" value="Nucleotide cyclase"/>
    <property type="match status" value="1"/>
</dbReference>
<keyword evidence="3" id="KW-0547">Nucleotide-binding</keyword>
<keyword evidence="5" id="KW-0472">Membrane</keyword>
<evidence type="ECO:0000313" key="8">
    <source>
        <dbReference type="EMBL" id="KAK2151605.1"/>
    </source>
</evidence>
<dbReference type="GO" id="GO:0001653">
    <property type="term" value="F:peptide receptor activity"/>
    <property type="evidence" value="ECO:0007669"/>
    <property type="project" value="TreeGrafter"/>
</dbReference>
<proteinExistence type="predicted"/>
<evidence type="ECO:0000256" key="4">
    <source>
        <dbReference type="ARBA" id="ARBA00022989"/>
    </source>
</evidence>
<evidence type="ECO:0000256" key="6">
    <source>
        <dbReference type="ARBA" id="ARBA00023239"/>
    </source>
</evidence>
<reference evidence="8" key="1">
    <citation type="journal article" date="2023" name="Mol. Biol. Evol.">
        <title>Third-Generation Sequencing Reveals the Adaptive Role of the Epigenome in Three Deep-Sea Polychaetes.</title>
        <authorList>
            <person name="Perez M."/>
            <person name="Aroh O."/>
            <person name="Sun Y."/>
            <person name="Lan Y."/>
            <person name="Juniper S.K."/>
            <person name="Young C.R."/>
            <person name="Angers B."/>
            <person name="Qian P.Y."/>
        </authorList>
    </citation>
    <scope>NUCLEOTIDE SEQUENCE</scope>
    <source>
        <strain evidence="8">P08H-3</strain>
    </source>
</reference>
<evidence type="ECO:0000256" key="2">
    <source>
        <dbReference type="ARBA" id="ARBA00022692"/>
    </source>
</evidence>
<comment type="caution">
    <text evidence="8">The sequence shown here is derived from an EMBL/GenBank/DDBJ whole genome shotgun (WGS) entry which is preliminary data.</text>
</comment>
<dbReference type="GO" id="GO:0000166">
    <property type="term" value="F:nucleotide binding"/>
    <property type="evidence" value="ECO:0007669"/>
    <property type="project" value="UniProtKB-KW"/>
</dbReference>
<dbReference type="SUPFAM" id="SSF55073">
    <property type="entry name" value="Nucleotide cyclase"/>
    <property type="match status" value="1"/>
</dbReference>
<dbReference type="AlphaFoldDB" id="A0AAD9JG97"/>
<dbReference type="Pfam" id="PF00211">
    <property type="entry name" value="Guanylate_cyc"/>
    <property type="match status" value="1"/>
</dbReference>
<keyword evidence="4" id="KW-1133">Transmembrane helix</keyword>
<dbReference type="GO" id="GO:0004383">
    <property type="term" value="F:guanylate cyclase activity"/>
    <property type="evidence" value="ECO:0007669"/>
    <property type="project" value="TreeGrafter"/>
</dbReference>
<comment type="subcellular location">
    <subcellularLocation>
        <location evidence="1">Membrane</location>
    </subcellularLocation>
</comment>
<dbReference type="InterPro" id="IPR001054">
    <property type="entry name" value="A/G_cyclase"/>
</dbReference>
<dbReference type="PANTHER" id="PTHR11920:SF501">
    <property type="entry name" value="GUANYLATE CYCLASE 32E"/>
    <property type="match status" value="1"/>
</dbReference>
<keyword evidence="2" id="KW-0812">Transmembrane</keyword>
<dbReference type="Proteomes" id="UP001208570">
    <property type="component" value="Unassembled WGS sequence"/>
</dbReference>
<keyword evidence="9" id="KW-1185">Reference proteome</keyword>
<dbReference type="CDD" id="cd07302">
    <property type="entry name" value="CHD"/>
    <property type="match status" value="1"/>
</dbReference>